<protein>
    <submittedName>
        <fullName evidence="1">Copper amine oxidase</fullName>
    </submittedName>
</protein>
<accession>A0A8S0QM10</accession>
<dbReference type="Gramene" id="OE9A112935T1">
    <property type="protein sequence ID" value="OE9A112935C1"/>
    <property type="gene ID" value="OE9A112935"/>
</dbReference>
<dbReference type="GO" id="GO:0008131">
    <property type="term" value="F:primary methylamine oxidase activity"/>
    <property type="evidence" value="ECO:0007669"/>
    <property type="project" value="InterPro"/>
</dbReference>
<dbReference type="GO" id="GO:0048038">
    <property type="term" value="F:quinone binding"/>
    <property type="evidence" value="ECO:0007669"/>
    <property type="project" value="InterPro"/>
</dbReference>
<dbReference type="SUPFAM" id="SSF49998">
    <property type="entry name" value="Amine oxidase catalytic domain"/>
    <property type="match status" value="1"/>
</dbReference>
<comment type="caution">
    <text evidence="1">The sequence shown here is derived from an EMBL/GenBank/DDBJ whole genome shotgun (WGS) entry which is preliminary data.</text>
</comment>
<organism evidence="1 2">
    <name type="scientific">Olea europaea subsp. europaea</name>
    <dbReference type="NCBI Taxonomy" id="158383"/>
    <lineage>
        <taxon>Eukaryota</taxon>
        <taxon>Viridiplantae</taxon>
        <taxon>Streptophyta</taxon>
        <taxon>Embryophyta</taxon>
        <taxon>Tracheophyta</taxon>
        <taxon>Spermatophyta</taxon>
        <taxon>Magnoliopsida</taxon>
        <taxon>eudicotyledons</taxon>
        <taxon>Gunneridae</taxon>
        <taxon>Pentapetalae</taxon>
        <taxon>asterids</taxon>
        <taxon>lamiids</taxon>
        <taxon>Lamiales</taxon>
        <taxon>Oleaceae</taxon>
        <taxon>Oleeae</taxon>
        <taxon>Olea</taxon>
    </lineage>
</organism>
<proteinExistence type="predicted"/>
<dbReference type="Gene3D" id="2.70.98.20">
    <property type="entry name" value="Copper amine oxidase, catalytic domain"/>
    <property type="match status" value="1"/>
</dbReference>
<evidence type="ECO:0000313" key="2">
    <source>
        <dbReference type="Proteomes" id="UP000594638"/>
    </source>
</evidence>
<reference evidence="1 2" key="1">
    <citation type="submission" date="2019-12" db="EMBL/GenBank/DDBJ databases">
        <authorList>
            <person name="Alioto T."/>
            <person name="Alioto T."/>
            <person name="Gomez Garrido J."/>
        </authorList>
    </citation>
    <scope>NUCLEOTIDE SEQUENCE [LARGE SCALE GENOMIC DNA]</scope>
</reference>
<dbReference type="GO" id="GO:0009308">
    <property type="term" value="P:amine metabolic process"/>
    <property type="evidence" value="ECO:0007669"/>
    <property type="project" value="InterPro"/>
</dbReference>
<sequence length="89" mass="9911">MRWKLPWCYASYSIHSLRFADSGVQIVGNLAPVEEQPIMPVECISFMLQPHGFFSRSPAMDLLSNAWETDGKANDVKAKPLSSSVIAKL</sequence>
<dbReference type="EMBL" id="CACTIH010001882">
    <property type="protein sequence ID" value="CAA2967412.1"/>
    <property type="molecule type" value="Genomic_DNA"/>
</dbReference>
<dbReference type="GO" id="GO:0005507">
    <property type="term" value="F:copper ion binding"/>
    <property type="evidence" value="ECO:0007669"/>
    <property type="project" value="InterPro"/>
</dbReference>
<dbReference type="AlphaFoldDB" id="A0A8S0QM10"/>
<gene>
    <name evidence="1" type="ORF">OLEA9_A112935</name>
</gene>
<name>A0A8S0QM10_OLEEU</name>
<evidence type="ECO:0000313" key="1">
    <source>
        <dbReference type="EMBL" id="CAA2967412.1"/>
    </source>
</evidence>
<keyword evidence="2" id="KW-1185">Reference proteome</keyword>
<dbReference type="Proteomes" id="UP000594638">
    <property type="component" value="Unassembled WGS sequence"/>
</dbReference>
<dbReference type="InterPro" id="IPR036460">
    <property type="entry name" value="Cu_amine_oxidase_C_sf"/>
</dbReference>